<evidence type="ECO:0000313" key="2">
    <source>
        <dbReference type="Proteomes" id="UP000026915"/>
    </source>
</evidence>
<keyword evidence="2" id="KW-1185">Reference proteome</keyword>
<reference evidence="1 2" key="1">
    <citation type="journal article" date="2013" name="Genome Biol.">
        <title>The genome sequence of the most widely cultivated cacao type and its use to identify candidate genes regulating pod color.</title>
        <authorList>
            <person name="Motamayor J.C."/>
            <person name="Mockaitis K."/>
            <person name="Schmutz J."/>
            <person name="Haiminen N."/>
            <person name="Iii D.L."/>
            <person name="Cornejo O."/>
            <person name="Findley S.D."/>
            <person name="Zheng P."/>
            <person name="Utro F."/>
            <person name="Royaert S."/>
            <person name="Saski C."/>
            <person name="Jenkins J."/>
            <person name="Podicheti R."/>
            <person name="Zhao M."/>
            <person name="Scheffler B.E."/>
            <person name="Stack J.C."/>
            <person name="Feltus F.A."/>
            <person name="Mustiga G.M."/>
            <person name="Amores F."/>
            <person name="Phillips W."/>
            <person name="Marelli J.P."/>
            <person name="May G.D."/>
            <person name="Shapiro H."/>
            <person name="Ma J."/>
            <person name="Bustamante C.D."/>
            <person name="Schnell R.J."/>
            <person name="Main D."/>
            <person name="Gilbert D."/>
            <person name="Parida L."/>
            <person name="Kuhn D.N."/>
        </authorList>
    </citation>
    <scope>NUCLEOTIDE SEQUENCE [LARGE SCALE GENOMIC DNA]</scope>
    <source>
        <strain evidence="2">cv. Matina 1-6</strain>
    </source>
</reference>
<dbReference type="Proteomes" id="UP000026915">
    <property type="component" value="Chromosome 4"/>
</dbReference>
<sequence length="155" mass="18742">MNNNFIGDLSHLKDRNSELLSNLKCKKLTYFKWYKDIFMTRVMQRLDNQQPFWKEKFLARLPTLLRDKVRNQKGETYKGIIPYENLTYGELISFTQKEGLKICQDLKLQKQLKKKNSIIMQKNWDLFANILMYLLFRTLLPTKPKKSFKYFSSFH</sequence>
<name>A0A061EGG9_THECC</name>
<organism evidence="1 2">
    <name type="scientific">Theobroma cacao</name>
    <name type="common">Cacao</name>
    <name type="synonym">Cocoa</name>
    <dbReference type="NCBI Taxonomy" id="3641"/>
    <lineage>
        <taxon>Eukaryota</taxon>
        <taxon>Viridiplantae</taxon>
        <taxon>Streptophyta</taxon>
        <taxon>Embryophyta</taxon>
        <taxon>Tracheophyta</taxon>
        <taxon>Spermatophyta</taxon>
        <taxon>Magnoliopsida</taxon>
        <taxon>eudicotyledons</taxon>
        <taxon>Gunneridae</taxon>
        <taxon>Pentapetalae</taxon>
        <taxon>rosids</taxon>
        <taxon>malvids</taxon>
        <taxon>Malvales</taxon>
        <taxon>Malvaceae</taxon>
        <taxon>Byttnerioideae</taxon>
        <taxon>Theobroma</taxon>
    </lineage>
</organism>
<accession>A0A061EGG9</accession>
<dbReference type="AlphaFoldDB" id="A0A061EGG9"/>
<dbReference type="PANTHER" id="PTHR33054">
    <property type="entry name" value="CCHC-TYPE DOMAIN-CONTAINING PROTEIN"/>
    <property type="match status" value="1"/>
</dbReference>
<protein>
    <submittedName>
        <fullName evidence="1">Uncharacterized protein</fullName>
    </submittedName>
</protein>
<dbReference type="Pfam" id="PF22909">
    <property type="entry name" value="Caulimovir_coat_dom"/>
    <property type="match status" value="1"/>
</dbReference>
<proteinExistence type="predicted"/>
<evidence type="ECO:0000313" key="1">
    <source>
        <dbReference type="EMBL" id="EOY03492.1"/>
    </source>
</evidence>
<dbReference type="HOGENOM" id="CLU_1698661_0_0_1"/>
<dbReference type="InParanoid" id="A0A061EGG9"/>
<dbReference type="PANTHER" id="PTHR33054:SF9">
    <property type="entry name" value="CCHC-TYPE DOMAIN-CONTAINING PROTEIN"/>
    <property type="match status" value="1"/>
</dbReference>
<gene>
    <name evidence="1" type="ORF">TCM_018581</name>
</gene>
<dbReference type="eggNOG" id="ENOG502QWP8">
    <property type="taxonomic scope" value="Eukaryota"/>
</dbReference>
<dbReference type="EMBL" id="CM001882">
    <property type="protein sequence ID" value="EOY03492.1"/>
    <property type="molecule type" value="Genomic_DNA"/>
</dbReference>
<dbReference type="OMA" id="MYLLFRT"/>
<dbReference type="Gramene" id="EOY03492">
    <property type="protein sequence ID" value="EOY03492"/>
    <property type="gene ID" value="TCM_018581"/>
</dbReference>